<dbReference type="AlphaFoldDB" id="A0A0F9JHV5"/>
<gene>
    <name evidence="2" type="ORF">LCGC14_1450790</name>
</gene>
<proteinExistence type="predicted"/>
<sequence length="362" mass="39885">MPPIRFQKILIADEHYEAAGVFDVDGNGQLDIVSGAWWYPGPDFDRKCPVGPVAQHGEYYDEFSVIPMDVNGDGRPDFITGGWWGERLRWRENPGPEASKEWPLHDIAEVGPIERTCVWDVDGDGQLEIVPNTPGGPLVVYKLLTDDRGRGTGRFAAHTIWDKPQGHGLGFGDITGSGRGDFVLADGWLEAPKDPFAGKWTFHEDFDLERASVPILVVDVDGDGTNDLIVGQGHGYGLDWWRQSVEGGKRSWVKHPIDPFNSQYHDLIWADIDGDGQDELITGKRYRAHCGNDPGADDPVGIYYFKWTGEGFAKQVIDYGDPPGGAGCGIYFQAVDLFGTGRLDIVAPGKDGLHLFKNLGHP</sequence>
<organism evidence="2">
    <name type="scientific">marine sediment metagenome</name>
    <dbReference type="NCBI Taxonomy" id="412755"/>
    <lineage>
        <taxon>unclassified sequences</taxon>
        <taxon>metagenomes</taxon>
        <taxon>ecological metagenomes</taxon>
    </lineage>
</organism>
<evidence type="ECO:0000313" key="2">
    <source>
        <dbReference type="EMBL" id="KKM69439.1"/>
    </source>
</evidence>
<dbReference type="Pfam" id="PF13517">
    <property type="entry name" value="FG-GAP_3"/>
    <property type="match status" value="2"/>
</dbReference>
<reference evidence="2" key="1">
    <citation type="journal article" date="2015" name="Nature">
        <title>Complex archaea that bridge the gap between prokaryotes and eukaryotes.</title>
        <authorList>
            <person name="Spang A."/>
            <person name="Saw J.H."/>
            <person name="Jorgensen S.L."/>
            <person name="Zaremba-Niedzwiedzka K."/>
            <person name="Martijn J."/>
            <person name="Lind A.E."/>
            <person name="van Eijk R."/>
            <person name="Schleper C."/>
            <person name="Guy L."/>
            <person name="Ettema T.J."/>
        </authorList>
    </citation>
    <scope>NUCLEOTIDE SEQUENCE</scope>
</reference>
<dbReference type="PANTHER" id="PTHR44103">
    <property type="entry name" value="PROPROTEIN CONVERTASE P"/>
    <property type="match status" value="1"/>
</dbReference>
<accession>A0A0F9JHV5</accession>
<dbReference type="PANTHER" id="PTHR44103:SF1">
    <property type="entry name" value="PROPROTEIN CONVERTASE P"/>
    <property type="match status" value="1"/>
</dbReference>
<evidence type="ECO:0000256" key="1">
    <source>
        <dbReference type="ARBA" id="ARBA00022729"/>
    </source>
</evidence>
<protein>
    <recommendedName>
        <fullName evidence="3">VCBS repeat-containing protein</fullName>
    </recommendedName>
</protein>
<comment type="caution">
    <text evidence="2">The sequence shown here is derived from an EMBL/GenBank/DDBJ whole genome shotgun (WGS) entry which is preliminary data.</text>
</comment>
<dbReference type="InterPro" id="IPR028994">
    <property type="entry name" value="Integrin_alpha_N"/>
</dbReference>
<keyword evidence="1" id="KW-0732">Signal</keyword>
<evidence type="ECO:0008006" key="3">
    <source>
        <dbReference type="Google" id="ProtNLM"/>
    </source>
</evidence>
<dbReference type="InterPro" id="IPR013517">
    <property type="entry name" value="FG-GAP"/>
</dbReference>
<name>A0A0F9JHV5_9ZZZZ</name>
<dbReference type="SUPFAM" id="SSF69318">
    <property type="entry name" value="Integrin alpha N-terminal domain"/>
    <property type="match status" value="1"/>
</dbReference>
<dbReference type="EMBL" id="LAZR01009993">
    <property type="protein sequence ID" value="KKM69439.1"/>
    <property type="molecule type" value="Genomic_DNA"/>
</dbReference>